<evidence type="ECO:0000313" key="3">
    <source>
        <dbReference type="EMBL" id="KAJ8042568.1"/>
    </source>
</evidence>
<comment type="caution">
    <text evidence="3">The sequence shown here is derived from an EMBL/GenBank/DDBJ whole genome shotgun (WGS) entry which is preliminary data.</text>
</comment>
<evidence type="ECO:0000256" key="1">
    <source>
        <dbReference type="SAM" id="Phobius"/>
    </source>
</evidence>
<keyword evidence="1" id="KW-0812">Transmembrane</keyword>
<accession>A0A9Q1HEW2</accession>
<keyword evidence="1" id="KW-1133">Transmembrane helix</keyword>
<evidence type="ECO:0000313" key="4">
    <source>
        <dbReference type="Proteomes" id="UP001152320"/>
    </source>
</evidence>
<keyword evidence="4" id="KW-1185">Reference proteome</keyword>
<sequence length="187" mass="21160">MKFPSKGVFYIFLFGLTQKAVTLECQSPQYVIIGEEGIVECFFPNQFQAIVWHDSLNVTEALVTKIEKQDTGNIKVSGSGYEDGIYDIFLNGSLIIPTVTIYHNRTFKVTVIDENLIVNATVVVVATEPKDDQKEYKHSFPTAALVIIILIVVAAAGVLLGVIYYIRKHKRFLENRKMKKLHYSKNK</sequence>
<dbReference type="EMBL" id="JAIZAY010000004">
    <property type="protein sequence ID" value="KAJ8042568.1"/>
    <property type="molecule type" value="Genomic_DNA"/>
</dbReference>
<keyword evidence="1" id="KW-0472">Membrane</keyword>
<feature type="chain" id="PRO_5040220429" evidence="2">
    <location>
        <begin position="23"/>
        <end position="187"/>
    </location>
</feature>
<dbReference type="OrthoDB" id="6159398at2759"/>
<gene>
    <name evidence="3" type="ORF">HOLleu_09347</name>
</gene>
<proteinExistence type="predicted"/>
<dbReference type="AlphaFoldDB" id="A0A9Q1HEW2"/>
<protein>
    <submittedName>
        <fullName evidence="3">Uncharacterized protein</fullName>
    </submittedName>
</protein>
<evidence type="ECO:0000256" key="2">
    <source>
        <dbReference type="SAM" id="SignalP"/>
    </source>
</evidence>
<feature type="signal peptide" evidence="2">
    <location>
        <begin position="1"/>
        <end position="22"/>
    </location>
</feature>
<keyword evidence="2" id="KW-0732">Signal</keyword>
<name>A0A9Q1HEW2_HOLLE</name>
<dbReference type="Proteomes" id="UP001152320">
    <property type="component" value="Chromosome 4"/>
</dbReference>
<reference evidence="3" key="1">
    <citation type="submission" date="2021-10" db="EMBL/GenBank/DDBJ databases">
        <title>Tropical sea cucumber genome reveals ecological adaptation and Cuvierian tubules defense mechanism.</title>
        <authorList>
            <person name="Chen T."/>
        </authorList>
    </citation>
    <scope>NUCLEOTIDE SEQUENCE</scope>
    <source>
        <strain evidence="3">Nanhai2018</strain>
        <tissue evidence="3">Muscle</tissue>
    </source>
</reference>
<feature type="transmembrane region" description="Helical" evidence="1">
    <location>
        <begin position="143"/>
        <end position="166"/>
    </location>
</feature>
<organism evidence="3 4">
    <name type="scientific">Holothuria leucospilota</name>
    <name type="common">Black long sea cucumber</name>
    <name type="synonym">Mertensiothuria leucospilota</name>
    <dbReference type="NCBI Taxonomy" id="206669"/>
    <lineage>
        <taxon>Eukaryota</taxon>
        <taxon>Metazoa</taxon>
        <taxon>Echinodermata</taxon>
        <taxon>Eleutherozoa</taxon>
        <taxon>Echinozoa</taxon>
        <taxon>Holothuroidea</taxon>
        <taxon>Aspidochirotacea</taxon>
        <taxon>Aspidochirotida</taxon>
        <taxon>Holothuriidae</taxon>
        <taxon>Holothuria</taxon>
    </lineage>
</organism>